<evidence type="ECO:0000256" key="4">
    <source>
        <dbReference type="ARBA" id="ARBA00022989"/>
    </source>
</evidence>
<dbReference type="OrthoDB" id="9812899at2"/>
<dbReference type="RefSeq" id="WP_062219730.1">
    <property type="nucleotide sequence ID" value="NZ_CP012023.1"/>
</dbReference>
<dbReference type="PATRIC" id="fig|1397108.4.peg.2739"/>
<gene>
    <name evidence="6" type="ORF">IMCC12053_2677</name>
</gene>
<evidence type="ECO:0000256" key="3">
    <source>
        <dbReference type="ARBA" id="ARBA00022692"/>
    </source>
</evidence>
<accession>A0A0P0ACH7</accession>
<sequence length="299" mass="31812">MTISHTSAPDAGRPLLGIVLVALTTLFFALTDVFSKQLTMAYPVPVVMAVRYLSSFILLLVIFGPRMGKSLWGTNRTKLVIVRAGVLTLASLTMGHALRLMPVGETIAILYLSPFAVMALAVPILGEKVTRWGVFFAVLGFSGVLLVLRPGSGLDPIGVLWALSNASCATAFHLLTRSLSRTETAISMLFFVTLIGSIFFVAMALPHLSSVRPPLHDLGLMVFVGITATSGHFLFAVAYREAPAAIIAPLNYLHLVWAALLGWAVFNYTPTGLSVLGMVIIIGAGAALAVNGHISKTKP</sequence>
<evidence type="ECO:0000313" key="6">
    <source>
        <dbReference type="EMBL" id="ALI56624.1"/>
    </source>
</evidence>
<comment type="similarity">
    <text evidence="2">Belongs to the drug/metabolite transporter (DMT) superfamily. 10 TMS drug/metabolite exporter (DME) (TC 2.A.7.3) family.</text>
</comment>
<dbReference type="Pfam" id="PF00892">
    <property type="entry name" value="EamA"/>
    <property type="match status" value="2"/>
</dbReference>
<protein>
    <submittedName>
        <fullName evidence="6">Permeases of the drug/metabolite transporter (DMT) superfamily</fullName>
    </submittedName>
</protein>
<evidence type="ECO:0000256" key="5">
    <source>
        <dbReference type="ARBA" id="ARBA00023136"/>
    </source>
</evidence>
<dbReference type="InterPro" id="IPR000620">
    <property type="entry name" value="EamA_dom"/>
</dbReference>
<evidence type="ECO:0000313" key="7">
    <source>
        <dbReference type="Proteomes" id="UP000064920"/>
    </source>
</evidence>
<dbReference type="GO" id="GO:0016020">
    <property type="term" value="C:membrane"/>
    <property type="evidence" value="ECO:0007669"/>
    <property type="project" value="UniProtKB-SubCell"/>
</dbReference>
<proteinExistence type="inferred from homology"/>
<dbReference type="AlphaFoldDB" id="A0A0P0ACH7"/>
<evidence type="ECO:0000256" key="2">
    <source>
        <dbReference type="ARBA" id="ARBA00009853"/>
    </source>
</evidence>
<keyword evidence="3" id="KW-0812">Transmembrane</keyword>
<dbReference type="STRING" id="1397108.IMCC12053_2677"/>
<dbReference type="EMBL" id="CP012023">
    <property type="protein sequence ID" value="ALI56624.1"/>
    <property type="molecule type" value="Genomic_DNA"/>
</dbReference>
<comment type="subcellular location">
    <subcellularLocation>
        <location evidence="1">Membrane</location>
        <topology evidence="1">Multi-pass membrane protein</topology>
    </subcellularLocation>
</comment>
<dbReference type="KEGG" id="cmar:IMCC12053_2677"/>
<dbReference type="PANTHER" id="PTHR22911">
    <property type="entry name" value="ACYL-MALONYL CONDENSING ENZYME-RELATED"/>
    <property type="match status" value="1"/>
</dbReference>
<keyword evidence="5" id="KW-0472">Membrane</keyword>
<evidence type="ECO:0000256" key="1">
    <source>
        <dbReference type="ARBA" id="ARBA00004141"/>
    </source>
</evidence>
<dbReference type="InterPro" id="IPR037185">
    <property type="entry name" value="EmrE-like"/>
</dbReference>
<reference evidence="6 7" key="1">
    <citation type="submission" date="2015-05" db="EMBL/GenBank/DDBJ databases">
        <authorList>
            <person name="Wang D.B."/>
            <person name="Wang M."/>
        </authorList>
    </citation>
    <scope>NUCLEOTIDE SEQUENCE [LARGE SCALE GENOMIC DNA]</scope>
    <source>
        <strain evidence="6 7">IMCC 12053</strain>
    </source>
</reference>
<dbReference type="PANTHER" id="PTHR22911:SF6">
    <property type="entry name" value="SOLUTE CARRIER FAMILY 35 MEMBER G1"/>
    <property type="match status" value="1"/>
</dbReference>
<keyword evidence="4" id="KW-1133">Transmembrane helix</keyword>
<dbReference type="Proteomes" id="UP000064920">
    <property type="component" value="Chromosome"/>
</dbReference>
<organism evidence="6 7">
    <name type="scientific">Celeribacter marinus</name>
    <dbReference type="NCBI Taxonomy" id="1397108"/>
    <lineage>
        <taxon>Bacteria</taxon>
        <taxon>Pseudomonadati</taxon>
        <taxon>Pseudomonadota</taxon>
        <taxon>Alphaproteobacteria</taxon>
        <taxon>Rhodobacterales</taxon>
        <taxon>Roseobacteraceae</taxon>
        <taxon>Celeribacter</taxon>
    </lineage>
</organism>
<dbReference type="SUPFAM" id="SSF103481">
    <property type="entry name" value="Multidrug resistance efflux transporter EmrE"/>
    <property type="match status" value="2"/>
</dbReference>
<keyword evidence="7" id="KW-1185">Reference proteome</keyword>
<name>A0A0P0ACH7_9RHOB</name>